<sequence>MGQPLAGSVFIHSWWCVVGALAVRSHGNQDAYACSDATGGEEFIRGVMFLKMAEKMVAYQASK</sequence>
<evidence type="ECO:0000313" key="2">
    <source>
        <dbReference type="Proteomes" id="UP001228019"/>
    </source>
</evidence>
<accession>A0ABT9C1E3</accession>
<keyword evidence="2" id="KW-1185">Reference proteome</keyword>
<dbReference type="Proteomes" id="UP001228019">
    <property type="component" value="Unassembled WGS sequence"/>
</dbReference>
<gene>
    <name evidence="1" type="ORF">Q6A48_08365</name>
</gene>
<evidence type="ECO:0000313" key="1">
    <source>
        <dbReference type="EMBL" id="MDO7896909.1"/>
    </source>
</evidence>
<comment type="caution">
    <text evidence="1">The sequence shown here is derived from an EMBL/GenBank/DDBJ whole genome shotgun (WGS) entry which is preliminary data.</text>
</comment>
<proteinExistence type="predicted"/>
<organism evidence="1 2">
    <name type="scientific">Pseudomonas citrulli</name>
    <dbReference type="NCBI Taxonomy" id="3064347"/>
    <lineage>
        <taxon>Bacteria</taxon>
        <taxon>Pseudomonadati</taxon>
        <taxon>Pseudomonadota</taxon>
        <taxon>Gammaproteobacteria</taxon>
        <taxon>Pseudomonadales</taxon>
        <taxon>Pseudomonadaceae</taxon>
        <taxon>Pseudomonas</taxon>
    </lineage>
</organism>
<dbReference type="EMBL" id="JAUQOP010000008">
    <property type="protein sequence ID" value="MDO7896909.1"/>
    <property type="molecule type" value="Genomic_DNA"/>
</dbReference>
<protein>
    <submittedName>
        <fullName evidence="1">Uncharacterized protein</fullName>
    </submittedName>
</protein>
<reference evidence="1 2" key="1">
    <citation type="submission" date="2023-07" db="EMBL/GenBank/DDBJ databases">
        <title>Identification of four novel Pseudomonas species associated with bacterial leaf spot of cucurbits.</title>
        <authorList>
            <person name="Fullem K.R."/>
        </authorList>
    </citation>
    <scope>NUCLEOTIDE SEQUENCE [LARGE SCALE GENOMIC DNA]</scope>
    <source>
        <strain evidence="1 2">K18</strain>
    </source>
</reference>
<name>A0ABT9C1E3_9PSED</name>